<dbReference type="Proteomes" id="UP000058857">
    <property type="component" value="Chromosome 1"/>
</dbReference>
<dbReference type="GO" id="GO:0005524">
    <property type="term" value="F:ATP binding"/>
    <property type="evidence" value="ECO:0007669"/>
    <property type="project" value="UniProtKB-KW"/>
</dbReference>
<dbReference type="PANTHER" id="PTHR13504">
    <property type="entry name" value="FIDO DOMAIN-CONTAINING PROTEIN DDB_G0283145"/>
    <property type="match status" value="1"/>
</dbReference>
<feature type="binding site" evidence="2">
    <location>
        <begin position="157"/>
        <end position="158"/>
    </location>
    <ligand>
        <name>ATP</name>
        <dbReference type="ChEBI" id="CHEBI:30616"/>
    </ligand>
</feature>
<dbReference type="InterPro" id="IPR036597">
    <property type="entry name" value="Fido-like_dom_sf"/>
</dbReference>
<dbReference type="InterPro" id="IPR003812">
    <property type="entry name" value="Fido"/>
</dbReference>
<keyword evidence="2" id="KW-0067">ATP-binding</keyword>
<dbReference type="PATRIC" id="fig|280505.15.peg.2564"/>
<gene>
    <name evidence="4" type="ORF">LBBP_02625</name>
</gene>
<protein>
    <submittedName>
        <fullName evidence="4">Fic/DOC family protein</fullName>
    </submittedName>
</protein>
<feature type="domain" description="Fido" evidence="3">
    <location>
        <begin position="28"/>
        <end position="180"/>
    </location>
</feature>
<feature type="binding site" evidence="2">
    <location>
        <position position="167"/>
    </location>
    <ligand>
        <name>ATP</name>
        <dbReference type="ChEBI" id="CHEBI:30616"/>
    </ligand>
</feature>
<dbReference type="SUPFAM" id="SSF140931">
    <property type="entry name" value="Fic-like"/>
    <property type="match status" value="1"/>
</dbReference>
<name>A0A0E3B0W8_LEPBO</name>
<proteinExistence type="predicted"/>
<dbReference type="Pfam" id="PF02661">
    <property type="entry name" value="Fic"/>
    <property type="match status" value="1"/>
</dbReference>
<evidence type="ECO:0000313" key="4">
    <source>
        <dbReference type="EMBL" id="ALO26852.1"/>
    </source>
</evidence>
<evidence type="ECO:0000256" key="1">
    <source>
        <dbReference type="PIRSR" id="PIRSR640198-1"/>
    </source>
</evidence>
<dbReference type="InterPro" id="IPR040198">
    <property type="entry name" value="Fido_containing"/>
</dbReference>
<evidence type="ECO:0000256" key="2">
    <source>
        <dbReference type="PIRSR" id="PIRSR640198-2"/>
    </source>
</evidence>
<dbReference type="AlphaFoldDB" id="A0A0E3B0W8"/>
<dbReference type="Gene3D" id="1.10.3290.10">
    <property type="entry name" value="Fido-like domain"/>
    <property type="match status" value="1"/>
</dbReference>
<dbReference type="PROSITE" id="PS51459">
    <property type="entry name" value="FIDO"/>
    <property type="match status" value="1"/>
</dbReference>
<organism evidence="4">
    <name type="scientific">Leptospira borgpetersenii serovar Ballum</name>
    <dbReference type="NCBI Taxonomy" id="280505"/>
    <lineage>
        <taxon>Bacteria</taxon>
        <taxon>Pseudomonadati</taxon>
        <taxon>Spirochaetota</taxon>
        <taxon>Spirochaetia</taxon>
        <taxon>Leptospirales</taxon>
        <taxon>Leptospiraceae</taxon>
        <taxon>Leptospira</taxon>
    </lineage>
</organism>
<evidence type="ECO:0000259" key="3">
    <source>
        <dbReference type="PROSITE" id="PS51459"/>
    </source>
</evidence>
<reference evidence="4 5" key="1">
    <citation type="journal article" date="2015" name="PLoS Negl. Trop. Dis.">
        <title>Distribution of Plasmids in Distinct Leptospira Pathogenic Species.</title>
        <authorList>
            <person name="Wang Y."/>
            <person name="Zhuang X."/>
            <person name="Zhong Y."/>
            <person name="Zhang C."/>
            <person name="Zhang Y."/>
            <person name="Zeng L."/>
            <person name="Zhu Y."/>
            <person name="He P."/>
            <person name="Dong K."/>
            <person name="Pal U."/>
            <person name="Guo X."/>
            <person name="Qin J."/>
        </authorList>
    </citation>
    <scope>NUCLEOTIDE SEQUENCE [LARGE SCALE GENOMIC DNA]</scope>
    <source>
        <strain evidence="4 5">56604</strain>
    </source>
</reference>
<feature type="binding site" evidence="2">
    <location>
        <begin position="119"/>
        <end position="126"/>
    </location>
    <ligand>
        <name>ATP</name>
        <dbReference type="ChEBI" id="CHEBI:30616"/>
    </ligand>
</feature>
<dbReference type="PANTHER" id="PTHR13504:SF38">
    <property type="entry name" value="FIDO DOMAIN-CONTAINING PROTEIN"/>
    <property type="match status" value="1"/>
</dbReference>
<evidence type="ECO:0000313" key="5">
    <source>
        <dbReference type="Proteomes" id="UP000058857"/>
    </source>
</evidence>
<feature type="active site" evidence="1">
    <location>
        <position position="115"/>
    </location>
</feature>
<accession>A0A0E3B0W8</accession>
<sequence>MEIEVKNVLNALNLFRNRIVEDCNTQLLNKNLIKEFHALIGKDLGENFAAIPGEFRKQNVTVGHVYKAPDYRDVESLIDSFCEWSKLEFHYEKGQTFSVAIIQAIVSHVYIAWIHPFGDGNGRTARLLEFYLLLRAGVPDIAAHILSNFYNSTRSEYYRKLDETSKNGGDLTHFINYALQGFKDGLQEVFNIVNQNQVELAWKNYVNETFKTNDFSGKSNIVNNRRLALVLSMNLENEYAFKEISEINEILQLQYVGKSKRTLLRDIEALLDMKLIVETKDKKYKTNVQILTGTTTASVKGRDII</sequence>
<keyword evidence="2" id="KW-0547">Nucleotide-binding</keyword>
<dbReference type="EMBL" id="CP012029">
    <property type="protein sequence ID" value="ALO26852.1"/>
    <property type="molecule type" value="Genomic_DNA"/>
</dbReference>